<dbReference type="OrthoDB" id="7586159at2"/>
<reference evidence="1" key="1">
    <citation type="submission" date="2016-12" db="EMBL/GenBank/DDBJ databases">
        <title>Whole genome sequencing of Sphingomonas koreensis.</title>
        <authorList>
            <person name="Conlan S."/>
            <person name="Thomas P.J."/>
            <person name="Mullikin J."/>
            <person name="Palmore T.N."/>
            <person name="Frank K.M."/>
            <person name="Segre J.A."/>
        </authorList>
    </citation>
    <scope>NUCLEOTIDE SEQUENCE</scope>
    <source>
        <strain evidence="1">ABOJV</strain>
    </source>
</reference>
<dbReference type="STRING" id="93064.BRX40_05815"/>
<reference evidence="2 4" key="3">
    <citation type="submission" date="2018-07" db="EMBL/GenBank/DDBJ databases">
        <title>Genomic and Epidemiologic Investigation of an Indolent Hospital Outbreak.</title>
        <authorList>
            <person name="Johnson R.C."/>
            <person name="Deming C."/>
            <person name="Conlan S."/>
            <person name="Zellmer C.J."/>
            <person name="Michelin A.V."/>
            <person name="Lee-Lin S."/>
            <person name="Thomas P.J."/>
            <person name="Park M."/>
            <person name="Weingarten R.A."/>
            <person name="Less J."/>
            <person name="Dekker J.P."/>
            <person name="Frank K.M."/>
            <person name="Musser K.A."/>
            <person name="Mcquiston J.R."/>
            <person name="Henderson D.K."/>
            <person name="Lau A.F."/>
            <person name="Palmore T.N."/>
            <person name="Segre J.A."/>
        </authorList>
    </citation>
    <scope>NUCLEOTIDE SEQUENCE [LARGE SCALE GENOMIC DNA]</scope>
    <source>
        <strain evidence="2 4">SK-NIH.Env10_0317</strain>
    </source>
</reference>
<name>A0A1L6J859_9SPHN</name>
<reference evidence="3" key="2">
    <citation type="submission" date="2016-12" db="EMBL/GenBank/DDBJ databases">
        <title>Whole genome sequencing of Sphingomonas sp. ABOJV.</title>
        <authorList>
            <person name="Conlan S."/>
            <person name="Thomas P.J."/>
            <person name="Mullikin J."/>
            <person name="Palmore T.N."/>
            <person name="Frank K.M."/>
            <person name="Segre J.A."/>
        </authorList>
    </citation>
    <scope>NUCLEOTIDE SEQUENCE [LARGE SCALE GENOMIC DNA]</scope>
    <source>
        <strain evidence="3">ABOJV</strain>
    </source>
</reference>
<evidence type="ECO:0000313" key="1">
    <source>
        <dbReference type="EMBL" id="APR52017.1"/>
    </source>
</evidence>
<proteinExistence type="predicted"/>
<evidence type="ECO:0000313" key="2">
    <source>
        <dbReference type="EMBL" id="RSV07950.1"/>
    </source>
</evidence>
<dbReference type="EMBL" id="CP018820">
    <property type="protein sequence ID" value="APR52017.1"/>
    <property type="molecule type" value="Genomic_DNA"/>
</dbReference>
<accession>A0A1L6J859</accession>
<dbReference type="Proteomes" id="UP000185161">
    <property type="component" value="Chromosome"/>
</dbReference>
<evidence type="ECO:0000313" key="3">
    <source>
        <dbReference type="Proteomes" id="UP000185161"/>
    </source>
</evidence>
<gene>
    <name evidence="1" type="ORF">BRX40_05815</name>
    <name evidence="2" type="ORF">CA257_00200</name>
</gene>
<dbReference type="KEGG" id="skr:BRX40_05815"/>
<dbReference type="EMBL" id="QQWO01000001">
    <property type="protein sequence ID" value="RSV07950.1"/>
    <property type="molecule type" value="Genomic_DNA"/>
</dbReference>
<dbReference type="RefSeq" id="WP_075150988.1">
    <property type="nucleotide sequence ID" value="NZ_CP018820.1"/>
</dbReference>
<dbReference type="GeneID" id="44132068"/>
<evidence type="ECO:0000313" key="4">
    <source>
        <dbReference type="Proteomes" id="UP000286681"/>
    </source>
</evidence>
<sequence length="208" mass="22225">MSDLLNAQGLRASIAEALEEGHGFWRACSGCQESCDGVVSVQDYPYSEVFRCQPGGGCRECGGLGVIWDDTDYDAMARAMLADDASDIGSDEARGYWRGLDHIANFINALDSSAMSAKEVRTAIYAECLTARPAPAVDATALEAARFVESADSSGEFVTGDDGFVVYWPQGFGGGAFSAWTLRVFADELDRRNAGWAASLAAYLGTQR</sequence>
<dbReference type="Proteomes" id="UP000286681">
    <property type="component" value="Unassembled WGS sequence"/>
</dbReference>
<organism evidence="1 3">
    <name type="scientific">Sphingomonas koreensis</name>
    <dbReference type="NCBI Taxonomy" id="93064"/>
    <lineage>
        <taxon>Bacteria</taxon>
        <taxon>Pseudomonadati</taxon>
        <taxon>Pseudomonadota</taxon>
        <taxon>Alphaproteobacteria</taxon>
        <taxon>Sphingomonadales</taxon>
        <taxon>Sphingomonadaceae</taxon>
        <taxon>Sphingomonas</taxon>
    </lineage>
</organism>
<protein>
    <submittedName>
        <fullName evidence="1">Uncharacterized protein</fullName>
    </submittedName>
</protein>
<keyword evidence="3" id="KW-1185">Reference proteome</keyword>
<dbReference type="AlphaFoldDB" id="A0A1L6J859"/>